<feature type="domain" description="KOW" evidence="7">
    <location>
        <begin position="568"/>
        <end position="595"/>
    </location>
</feature>
<dbReference type="PANTHER" id="PTHR11125:SF7">
    <property type="entry name" value="TRANSCRIPTION ELONGATION FACTOR SPT5"/>
    <property type="match status" value="1"/>
</dbReference>
<dbReference type="InterPro" id="IPR005100">
    <property type="entry name" value="NGN-domain"/>
</dbReference>
<feature type="domain" description="KOW" evidence="7">
    <location>
        <begin position="392"/>
        <end position="419"/>
    </location>
</feature>
<dbReference type="SMART" id="SM00739">
    <property type="entry name" value="KOW"/>
    <property type="match status" value="6"/>
</dbReference>
<comment type="similarity">
    <text evidence="2 5">Belongs to the SPT5 family.</text>
</comment>
<dbReference type="Pfam" id="PF23291">
    <property type="entry name" value="KOW4_SPT5"/>
    <property type="match status" value="1"/>
</dbReference>
<dbReference type="Gene3D" id="2.30.30.30">
    <property type="match status" value="4"/>
</dbReference>
<name>A0A7S1KT89_9EUKA</name>
<feature type="domain" description="KOW" evidence="7">
    <location>
        <begin position="258"/>
        <end position="285"/>
    </location>
</feature>
<dbReference type="InterPro" id="IPR036735">
    <property type="entry name" value="NGN_dom_sf"/>
</dbReference>
<dbReference type="GO" id="GO:0003729">
    <property type="term" value="F:mRNA binding"/>
    <property type="evidence" value="ECO:0007669"/>
    <property type="project" value="TreeGrafter"/>
</dbReference>
<dbReference type="CDD" id="cd06084">
    <property type="entry name" value="KOW_Spt5_4"/>
    <property type="match status" value="1"/>
</dbReference>
<dbReference type="Pfam" id="PF23290">
    <property type="entry name" value="KOW5_SPT5"/>
    <property type="match status" value="1"/>
</dbReference>
<dbReference type="GO" id="GO:0032784">
    <property type="term" value="P:regulation of DNA-templated transcription elongation"/>
    <property type="evidence" value="ECO:0007669"/>
    <property type="project" value="InterPro"/>
</dbReference>
<feature type="region of interest" description="Disordered" evidence="6">
    <location>
        <begin position="1"/>
        <end position="35"/>
    </location>
</feature>
<evidence type="ECO:0000259" key="7">
    <source>
        <dbReference type="SMART" id="SM00739"/>
    </source>
</evidence>
<dbReference type="Pfam" id="PF23284">
    <property type="entry name" value="KOW2_Spt5"/>
    <property type="match status" value="1"/>
</dbReference>
<proteinExistence type="inferred from homology"/>
<feature type="region of interest" description="Disordered" evidence="6">
    <location>
        <begin position="694"/>
        <end position="997"/>
    </location>
</feature>
<dbReference type="PANTHER" id="PTHR11125">
    <property type="entry name" value="SUPPRESSOR OF TY 5"/>
    <property type="match status" value="1"/>
</dbReference>
<dbReference type="Pfam" id="PF23042">
    <property type="entry name" value="KOW1_SPT5"/>
    <property type="match status" value="1"/>
</dbReference>
<feature type="compositionally biased region" description="Gly residues" evidence="6">
    <location>
        <begin position="925"/>
        <end position="950"/>
    </location>
</feature>
<dbReference type="CDD" id="cd06081">
    <property type="entry name" value="KOW_Spt5_1"/>
    <property type="match status" value="1"/>
</dbReference>
<dbReference type="InterPro" id="IPR039659">
    <property type="entry name" value="SPT5"/>
</dbReference>
<comment type="subcellular location">
    <subcellularLocation>
        <location evidence="1 5">Nucleus</location>
    </subcellularLocation>
</comment>
<dbReference type="Gene3D" id="3.30.70.940">
    <property type="entry name" value="NusG, N-terminal domain"/>
    <property type="match status" value="1"/>
</dbReference>
<accession>A0A7S1KT89</accession>
<dbReference type="InterPro" id="IPR008991">
    <property type="entry name" value="Translation_prot_SH3-like_sf"/>
</dbReference>
<evidence type="ECO:0000256" key="4">
    <source>
        <dbReference type="ARBA" id="ARBA00023242"/>
    </source>
</evidence>
<dbReference type="AlphaFoldDB" id="A0A7S1KT89"/>
<keyword evidence="3 5" id="KW-0804">Transcription</keyword>
<dbReference type="Pfam" id="PF23037">
    <property type="entry name" value="KOWx_SPT5"/>
    <property type="match status" value="1"/>
</dbReference>
<evidence type="ECO:0000256" key="1">
    <source>
        <dbReference type="ARBA" id="ARBA00004123"/>
    </source>
</evidence>
<evidence type="ECO:0000256" key="6">
    <source>
        <dbReference type="SAM" id="MobiDB-lite"/>
    </source>
</evidence>
<evidence type="ECO:0000256" key="3">
    <source>
        <dbReference type="ARBA" id="ARBA00023163"/>
    </source>
</evidence>
<feature type="compositionally biased region" description="Low complexity" evidence="6">
    <location>
        <begin position="841"/>
        <end position="854"/>
    </location>
</feature>
<feature type="domain" description="KOW" evidence="7">
    <location>
        <begin position="447"/>
        <end position="474"/>
    </location>
</feature>
<gene>
    <name evidence="8" type="ORF">PCOS0759_LOCUS7334</name>
</gene>
<dbReference type="SUPFAM" id="SSF50104">
    <property type="entry name" value="Translation proteins SH3-like domain"/>
    <property type="match status" value="2"/>
</dbReference>
<dbReference type="InterPro" id="IPR014722">
    <property type="entry name" value="Rib_uL2_dom2"/>
</dbReference>
<dbReference type="InterPro" id="IPR041977">
    <property type="entry name" value="KOW_Spt5_4"/>
</dbReference>
<dbReference type="InterPro" id="IPR041978">
    <property type="entry name" value="KOW_Spt5_5"/>
</dbReference>
<dbReference type="InterPro" id="IPR039385">
    <property type="entry name" value="NGN_Euk"/>
</dbReference>
<dbReference type="InterPro" id="IPR005824">
    <property type="entry name" value="KOW"/>
</dbReference>
<dbReference type="GO" id="GO:0032044">
    <property type="term" value="C:DSIF complex"/>
    <property type="evidence" value="ECO:0007669"/>
    <property type="project" value="TreeGrafter"/>
</dbReference>
<dbReference type="PIRSF" id="PIRSF036945">
    <property type="entry name" value="Spt5"/>
    <property type="match status" value="1"/>
</dbReference>
<dbReference type="GO" id="GO:0006368">
    <property type="term" value="P:transcription elongation by RNA polymerase II"/>
    <property type="evidence" value="ECO:0007669"/>
    <property type="project" value="TreeGrafter"/>
</dbReference>
<dbReference type="InterPro" id="IPR017071">
    <property type="entry name" value="TF_Spt5_eukaryote"/>
</dbReference>
<evidence type="ECO:0000256" key="2">
    <source>
        <dbReference type="ARBA" id="ARBA00006956"/>
    </source>
</evidence>
<feature type="domain" description="KOW" evidence="7">
    <location>
        <begin position="647"/>
        <end position="674"/>
    </location>
</feature>
<reference evidence="8" key="1">
    <citation type="submission" date="2021-01" db="EMBL/GenBank/DDBJ databases">
        <authorList>
            <person name="Corre E."/>
            <person name="Pelletier E."/>
            <person name="Niang G."/>
            <person name="Scheremetjew M."/>
            <person name="Finn R."/>
            <person name="Kale V."/>
            <person name="Holt S."/>
            <person name="Cochrane G."/>
            <person name="Meng A."/>
            <person name="Brown T."/>
            <person name="Cohen L."/>
        </authorList>
    </citation>
    <scope>NUCLEOTIDE SEQUENCE</scope>
    <source>
        <strain evidence="8">WS</strain>
    </source>
</reference>
<feature type="domain" description="KOW" evidence="7">
    <location>
        <begin position="1049"/>
        <end position="1076"/>
    </location>
</feature>
<dbReference type="Pfam" id="PF03439">
    <property type="entry name" value="Spt5-NGN"/>
    <property type="match status" value="1"/>
</dbReference>
<dbReference type="GO" id="GO:0006357">
    <property type="term" value="P:regulation of transcription by RNA polymerase II"/>
    <property type="evidence" value="ECO:0007669"/>
    <property type="project" value="InterPro"/>
</dbReference>
<dbReference type="EMBL" id="HBGD01008900">
    <property type="protein sequence ID" value="CAD9084080.1"/>
    <property type="molecule type" value="Transcribed_RNA"/>
</dbReference>
<keyword evidence="4 5" id="KW-0539">Nucleus</keyword>
<feature type="compositionally biased region" description="Basic and acidic residues" evidence="6">
    <location>
        <begin position="11"/>
        <end position="24"/>
    </location>
</feature>
<dbReference type="InterPro" id="IPR057936">
    <property type="entry name" value="KOWx_Spt5"/>
</dbReference>
<protein>
    <recommendedName>
        <fullName evidence="5">Transcription elongation factor SPT5</fullName>
    </recommendedName>
</protein>
<evidence type="ECO:0000313" key="8">
    <source>
        <dbReference type="EMBL" id="CAD9084080.1"/>
    </source>
</evidence>
<dbReference type="InterPro" id="IPR041975">
    <property type="entry name" value="KOW_Spt5_2"/>
</dbReference>
<dbReference type="CDD" id="cd09888">
    <property type="entry name" value="NGN_Euk"/>
    <property type="match status" value="1"/>
</dbReference>
<sequence length="1109" mass="120773">MTEPPTKRRRLAQDFIEHEATVARDEEEEEYGEEDNDFIQNDEEMTEELSGQQLTTFLKQHEQRRSENRNFISDLENRYVGPQMGQRQAEDEEEEEVVDYRSTVAPQARPGRGRGGAVAHPRAALSGADIGRVSHAAHREMRVPPPGHSVDKSTLLPTPKDPSLFLVRCKPGKEKEAALTVMQKYFDYLYDQNEEPLLITGAVALDHLQGFLYIEAHKEAHVRKAMEGIDLIFQGKVKMVPLNEMTQVLEIPKANKGMPKRNDWVRMTRGVYKDDLARVLDVDETRGSATVQLVPRLEFPGQSLNKKQRPPKRLFNKQEIINNGGFVQEKRDLRTSGYVDIYNGNKFVDGFLHKTVNVKSLKTKNVDAGLDEIQLFSSATDSLPAASYRHHEFSEGDAVRVIDGDLKDLTGTIQAVNKKDRTVDILPDSEELGDQVLTIDMNDLTFNIDIGSFVQVTHGAHTGETGDVVAVNGNYVILYSREKNKEMEAFITDIKQVSHVTTNESYRGYSLHDLVKLNGQNCGVIIQVGNNSFKILDNQGIVKNYKYQELISKMRKDNFSKKDMRGNYVGKNDTIKVVTGNHQGLEGIVKHIFRNTLFCHSRDLLENNGMFVTSPSNVEVKGGVSSTGNKQSMPAPSRGLTRHRIRTKLQGQTVKIMKGPYKGYIGTVKGAGANQVLRIELHSQFKVVNVEEKNTKPVETAPAPRSTMRAPSQTPSHFGGSDTPFNRYGESHTPLHATQTPMHGGYEPATPGGLGVWDKSVPNTPHHDGVPESPFNANPNTPGGYGGASSSYGRYTTPGLTSSATTPGLGGSVSRHPTTPGLGQQHPVTPGLNHDPRSTYGGSSMTPGMPSSMGHHQPTTPGMNSGDMRGSYGGPSMTPGMPSSYGRQHPVTPGYTPSMGRPQAQEYHPQTPGVRSTIPQTPGINMGGGRGGMGGGGYPPQRGGPGGGGIPQTPGMGHQVPSTPHMHHPTTPAMHGPSGGGSIQSNRPQDDGSGDTASSWILPGIEVRVGGSFQGQMGTVVQSRGQFRTGVRLGNQVVDIDNSNLVPTRPQVKDRVIIIKGLNRGTIGTISHADDMSTSNALCVVIPENTVGTTHIPISIDSVAKYSGR</sequence>
<feature type="compositionally biased region" description="Acidic residues" evidence="6">
    <location>
        <begin position="25"/>
        <end position="35"/>
    </location>
</feature>
<dbReference type="CDD" id="cd06085">
    <property type="entry name" value="KOW_Spt5_5"/>
    <property type="match status" value="1"/>
</dbReference>
<dbReference type="CDD" id="cd06091">
    <property type="entry name" value="KOW_NusG"/>
    <property type="match status" value="1"/>
</dbReference>
<organism evidence="8">
    <name type="scientific">Percolomonas cosmopolitus</name>
    <dbReference type="NCBI Taxonomy" id="63605"/>
    <lineage>
        <taxon>Eukaryota</taxon>
        <taxon>Discoba</taxon>
        <taxon>Heterolobosea</taxon>
        <taxon>Tetramitia</taxon>
        <taxon>Eutetramitia</taxon>
        <taxon>Percolomonadidae</taxon>
        <taxon>Percolomonas</taxon>
    </lineage>
</organism>
<dbReference type="InterPro" id="IPR041973">
    <property type="entry name" value="KOW_Spt5_1"/>
</dbReference>
<evidence type="ECO:0000256" key="5">
    <source>
        <dbReference type="PIRNR" id="PIRNR036945"/>
    </source>
</evidence>